<comment type="caution">
    <text evidence="2">The sequence shown here is derived from an EMBL/GenBank/DDBJ whole genome shotgun (WGS) entry which is preliminary data.</text>
</comment>
<dbReference type="AlphaFoldDB" id="A0A9P4V1K6"/>
<dbReference type="Gene3D" id="3.30.710.10">
    <property type="entry name" value="Potassium Channel Kv1.1, Chain A"/>
    <property type="match status" value="1"/>
</dbReference>
<dbReference type="InterPro" id="IPR011333">
    <property type="entry name" value="SKP1/BTB/POZ_sf"/>
</dbReference>
<organism evidence="2 3">
    <name type="scientific">Polyplosphaeria fusca</name>
    <dbReference type="NCBI Taxonomy" id="682080"/>
    <lineage>
        <taxon>Eukaryota</taxon>
        <taxon>Fungi</taxon>
        <taxon>Dikarya</taxon>
        <taxon>Ascomycota</taxon>
        <taxon>Pezizomycotina</taxon>
        <taxon>Dothideomycetes</taxon>
        <taxon>Pleosporomycetidae</taxon>
        <taxon>Pleosporales</taxon>
        <taxon>Tetraplosphaeriaceae</taxon>
        <taxon>Polyplosphaeria</taxon>
    </lineage>
</organism>
<keyword evidence="3" id="KW-1185">Reference proteome</keyword>
<dbReference type="EMBL" id="ML996178">
    <property type="protein sequence ID" value="KAF2732390.1"/>
    <property type="molecule type" value="Genomic_DNA"/>
</dbReference>
<evidence type="ECO:0000259" key="1">
    <source>
        <dbReference type="Pfam" id="PF00651"/>
    </source>
</evidence>
<dbReference type="Pfam" id="PF00651">
    <property type="entry name" value="BTB"/>
    <property type="match status" value="1"/>
</dbReference>
<evidence type="ECO:0000313" key="3">
    <source>
        <dbReference type="Proteomes" id="UP000799444"/>
    </source>
</evidence>
<reference evidence="2" key="1">
    <citation type="journal article" date="2020" name="Stud. Mycol.">
        <title>101 Dothideomycetes genomes: a test case for predicting lifestyles and emergence of pathogens.</title>
        <authorList>
            <person name="Haridas S."/>
            <person name="Albert R."/>
            <person name="Binder M."/>
            <person name="Bloem J."/>
            <person name="Labutti K."/>
            <person name="Salamov A."/>
            <person name="Andreopoulos B."/>
            <person name="Baker S."/>
            <person name="Barry K."/>
            <person name="Bills G."/>
            <person name="Bluhm B."/>
            <person name="Cannon C."/>
            <person name="Castanera R."/>
            <person name="Culley D."/>
            <person name="Daum C."/>
            <person name="Ezra D."/>
            <person name="Gonzalez J."/>
            <person name="Henrissat B."/>
            <person name="Kuo A."/>
            <person name="Liang C."/>
            <person name="Lipzen A."/>
            <person name="Lutzoni F."/>
            <person name="Magnuson J."/>
            <person name="Mondo S."/>
            <person name="Nolan M."/>
            <person name="Ohm R."/>
            <person name="Pangilinan J."/>
            <person name="Park H.-J."/>
            <person name="Ramirez L."/>
            <person name="Alfaro M."/>
            <person name="Sun H."/>
            <person name="Tritt A."/>
            <person name="Yoshinaga Y."/>
            <person name="Zwiers L.-H."/>
            <person name="Turgeon B."/>
            <person name="Goodwin S."/>
            <person name="Spatafora J."/>
            <person name="Crous P."/>
            <person name="Grigoriev I."/>
        </authorList>
    </citation>
    <scope>NUCLEOTIDE SEQUENCE</scope>
    <source>
        <strain evidence="2">CBS 125425</strain>
    </source>
</reference>
<feature type="domain" description="BTB" evidence="1">
    <location>
        <begin position="14"/>
        <end position="81"/>
    </location>
</feature>
<dbReference type="SUPFAM" id="SSF54695">
    <property type="entry name" value="POZ domain"/>
    <property type="match status" value="1"/>
</dbReference>
<name>A0A9P4V1K6_9PLEO</name>
<gene>
    <name evidence="2" type="ORF">EJ04DRAFT_441149</name>
</gene>
<dbReference type="InterPro" id="IPR000210">
    <property type="entry name" value="BTB/POZ_dom"/>
</dbReference>
<dbReference type="OrthoDB" id="6359816at2759"/>
<sequence length="81" mass="9102">MPSTKAQEILVTAMKELRESGKHADFVIKCGEDMYKAHKTIVCPRSGFLDGAARNGKAWQHQSREVELVDDEPEIVALMMQ</sequence>
<dbReference type="CDD" id="cd18186">
    <property type="entry name" value="BTB_POZ_ZBTB_KLHL-like"/>
    <property type="match status" value="1"/>
</dbReference>
<evidence type="ECO:0000313" key="2">
    <source>
        <dbReference type="EMBL" id="KAF2732390.1"/>
    </source>
</evidence>
<proteinExistence type="predicted"/>
<protein>
    <recommendedName>
        <fullName evidence="1">BTB domain-containing protein</fullName>
    </recommendedName>
</protein>
<accession>A0A9P4V1K6</accession>
<dbReference type="Proteomes" id="UP000799444">
    <property type="component" value="Unassembled WGS sequence"/>
</dbReference>